<proteinExistence type="predicted"/>
<dbReference type="GO" id="GO:0016787">
    <property type="term" value="F:hydrolase activity"/>
    <property type="evidence" value="ECO:0007669"/>
    <property type="project" value="UniProtKB-KW"/>
</dbReference>
<dbReference type="Gene3D" id="3.40.50.1000">
    <property type="entry name" value="HAD superfamily/HAD-like"/>
    <property type="match status" value="1"/>
</dbReference>
<dbReference type="OrthoDB" id="9803141at2"/>
<dbReference type="PANTHER" id="PTHR12725:SF117">
    <property type="entry name" value="HALOACID DEHALOGENASE-LIKE HYDROLASE"/>
    <property type="match status" value="1"/>
</dbReference>
<dbReference type="EMBL" id="QBKN01000018">
    <property type="protein sequence ID" value="PTX46043.1"/>
    <property type="molecule type" value="Genomic_DNA"/>
</dbReference>
<dbReference type="RefSeq" id="WP_107977433.1">
    <property type="nucleotide sequence ID" value="NZ_BMEZ01000019.1"/>
</dbReference>
<dbReference type="SFLD" id="SFLDS00003">
    <property type="entry name" value="Haloacid_Dehalogenase"/>
    <property type="match status" value="1"/>
</dbReference>
<dbReference type="NCBIfam" id="TIGR01993">
    <property type="entry name" value="Pyr-5-nucltdase"/>
    <property type="match status" value="1"/>
</dbReference>
<organism evidence="1 2">
    <name type="scientific">Allosediminivita pacifica</name>
    <dbReference type="NCBI Taxonomy" id="1267769"/>
    <lineage>
        <taxon>Bacteria</taxon>
        <taxon>Pseudomonadati</taxon>
        <taxon>Pseudomonadota</taxon>
        <taxon>Alphaproteobacteria</taxon>
        <taxon>Rhodobacterales</taxon>
        <taxon>Paracoccaceae</taxon>
        <taxon>Allosediminivita</taxon>
    </lineage>
</organism>
<dbReference type="PANTHER" id="PTHR12725">
    <property type="entry name" value="HALOACID DEHALOGENASE-LIKE HYDROLASE"/>
    <property type="match status" value="1"/>
</dbReference>
<dbReference type="NCBIfam" id="TIGR01509">
    <property type="entry name" value="HAD-SF-IA-v3"/>
    <property type="match status" value="1"/>
</dbReference>
<name>A0A2T6AQF2_9RHOB</name>
<accession>A0A2T6AQF2</accession>
<comment type="caution">
    <text evidence="1">The sequence shown here is derived from an EMBL/GenBank/DDBJ whole genome shotgun (WGS) entry which is preliminary data.</text>
</comment>
<evidence type="ECO:0000313" key="2">
    <source>
        <dbReference type="Proteomes" id="UP000244069"/>
    </source>
</evidence>
<dbReference type="SFLD" id="SFLDG01132">
    <property type="entry name" value="C1.5.3:_5'-Nucleotidase_Like"/>
    <property type="match status" value="1"/>
</dbReference>
<protein>
    <submittedName>
        <fullName evidence="1">Putative hydrolase of the HAD superfamily</fullName>
    </submittedName>
</protein>
<reference evidence="1 2" key="1">
    <citation type="submission" date="2018-04" db="EMBL/GenBank/DDBJ databases">
        <title>Genomic Encyclopedia of Archaeal and Bacterial Type Strains, Phase II (KMG-II): from individual species to whole genera.</title>
        <authorList>
            <person name="Goeker M."/>
        </authorList>
    </citation>
    <scope>NUCLEOTIDE SEQUENCE [LARGE SCALE GENOMIC DNA]</scope>
    <source>
        <strain evidence="1 2">DSM 29329</strain>
    </source>
</reference>
<evidence type="ECO:0000313" key="1">
    <source>
        <dbReference type="EMBL" id="PTX46043.1"/>
    </source>
</evidence>
<keyword evidence="1" id="KW-0378">Hydrolase</keyword>
<dbReference type="InterPro" id="IPR023214">
    <property type="entry name" value="HAD_sf"/>
</dbReference>
<dbReference type="Gene3D" id="1.10.150.450">
    <property type="match status" value="1"/>
</dbReference>
<sequence length="214" mass="23828">MPRSAFSHVRNWVFDLDNTLYPPAMRLFDQIEVKMTDFVMRRLGVGRARADQLRKDYWAQYGTTLAGLMHHHGIAPEDYLLEVHDISFDALEPDPHLSDLISQLPGRKIVYTNGSAPYAAQVLKARGLEAAFDAIYGVENAGYAPKPGRAAFEKVFALDGLDPETGAMFEDDARNLAAPHAMGMRTVHVAPAPEPADHIHHHTDDLTGFLRALR</sequence>
<dbReference type="Proteomes" id="UP000244069">
    <property type="component" value="Unassembled WGS sequence"/>
</dbReference>
<dbReference type="Pfam" id="PF00702">
    <property type="entry name" value="Hydrolase"/>
    <property type="match status" value="1"/>
</dbReference>
<keyword evidence="2" id="KW-1185">Reference proteome</keyword>
<dbReference type="SUPFAM" id="SSF56784">
    <property type="entry name" value="HAD-like"/>
    <property type="match status" value="1"/>
</dbReference>
<dbReference type="InterPro" id="IPR006439">
    <property type="entry name" value="HAD-SF_hydro_IA"/>
</dbReference>
<dbReference type="SFLD" id="SFLDG01129">
    <property type="entry name" value="C1.5:_HAD__Beta-PGM__Phosphata"/>
    <property type="match status" value="1"/>
</dbReference>
<dbReference type="CDD" id="cd02604">
    <property type="entry name" value="HAD_5NT"/>
    <property type="match status" value="1"/>
</dbReference>
<dbReference type="InterPro" id="IPR010237">
    <property type="entry name" value="Pyr-5-nucltdase"/>
</dbReference>
<dbReference type="AlphaFoldDB" id="A0A2T6AQF2"/>
<dbReference type="InterPro" id="IPR036412">
    <property type="entry name" value="HAD-like_sf"/>
</dbReference>
<gene>
    <name evidence="1" type="ORF">C8N44_11818</name>
</gene>